<reference evidence="2 3" key="1">
    <citation type="submission" date="2019-07" db="EMBL/GenBank/DDBJ databases">
        <title>Genomics analysis of Aphanomyces spp. identifies a new class of oomycete effector associated with host adaptation.</title>
        <authorList>
            <person name="Gaulin E."/>
        </authorList>
    </citation>
    <scope>NUCLEOTIDE SEQUENCE [LARGE SCALE GENOMIC DNA]</scope>
    <source>
        <strain evidence="2 3">ATCC 201684</strain>
    </source>
</reference>
<evidence type="ECO:0000256" key="1">
    <source>
        <dbReference type="SAM" id="Phobius"/>
    </source>
</evidence>
<evidence type="ECO:0000313" key="2">
    <source>
        <dbReference type="EMBL" id="KAF0726121.1"/>
    </source>
</evidence>
<evidence type="ECO:0000313" key="3">
    <source>
        <dbReference type="Proteomes" id="UP000481153"/>
    </source>
</evidence>
<keyword evidence="1" id="KW-0812">Transmembrane</keyword>
<dbReference type="SUPFAM" id="SSF53756">
    <property type="entry name" value="UDP-Glycosyltransferase/glycogen phosphorylase"/>
    <property type="match status" value="1"/>
</dbReference>
<accession>A0A6G0WG88</accession>
<dbReference type="VEuPathDB" id="FungiDB:AeMF1_020765"/>
<dbReference type="AlphaFoldDB" id="A0A6G0WG88"/>
<comment type="caution">
    <text evidence="2">The sequence shown here is derived from an EMBL/GenBank/DDBJ whole genome shotgun (WGS) entry which is preliminary data.</text>
</comment>
<dbReference type="EMBL" id="VJMJ01000225">
    <property type="protein sequence ID" value="KAF0726121.1"/>
    <property type="molecule type" value="Genomic_DNA"/>
</dbReference>
<proteinExistence type="predicted"/>
<dbReference type="Proteomes" id="UP000481153">
    <property type="component" value="Unassembled WGS sequence"/>
</dbReference>
<feature type="transmembrane region" description="Helical" evidence="1">
    <location>
        <begin position="12"/>
        <end position="32"/>
    </location>
</feature>
<evidence type="ECO:0008006" key="4">
    <source>
        <dbReference type="Google" id="ProtNLM"/>
    </source>
</evidence>
<protein>
    <recommendedName>
        <fullName evidence="4">Glycosyl transferase family 1 domain-containing protein</fullName>
    </recommendedName>
</protein>
<keyword evidence="3" id="KW-1185">Reference proteome</keyword>
<gene>
    <name evidence="2" type="ORF">Ae201684_015580</name>
</gene>
<keyword evidence="1" id="KW-0472">Membrane</keyword>
<keyword evidence="1" id="KW-1133">Transmembrane helix</keyword>
<dbReference type="Gene3D" id="3.40.50.2000">
    <property type="entry name" value="Glycogen Phosphorylase B"/>
    <property type="match status" value="1"/>
</dbReference>
<sequence>MHRSPFALSSAVVRCMTHSAIFLVFLSLYVVYEASTTTVVWSSSAGIDVHLSRSSAKRYRDVDGDLIHLSRLNAACLRRVDGGITWSYNSSTVDDTLLLTPTTNENVLRQLLAQCPDVDIFFDIHDRDQCEDVMAYVKYLNGRALPRWIFERTFTYHGQPWRYMDLCPNTALLFMTPRAWATEFPFNIPSEKTLLVVASDNDTPRDWQFERINYLVTTTNAMYHHAHDWYSRHGNPLGAAIVHMSERISSDLTLHNPSTRDFINMTIFHANMNRSDAGTSAIMDCWQSRPDLPPLRVYDGLHLVENAQNRSNLQYFTALNPDDLGSMLAEASVVLWPSSTESGHALNQARASGALVATTNGSPMNQLVDNGSGVLIEASEEKPSSLPLLGEWLRGWPILWTHGGSGAAAAPPVYQVTADAICRAMDAIVAMSPIERERRARAGQALYIKALKAFKQAMFSLRMRLMHDFDDRRRKV</sequence>
<organism evidence="2 3">
    <name type="scientific">Aphanomyces euteiches</name>
    <dbReference type="NCBI Taxonomy" id="100861"/>
    <lineage>
        <taxon>Eukaryota</taxon>
        <taxon>Sar</taxon>
        <taxon>Stramenopiles</taxon>
        <taxon>Oomycota</taxon>
        <taxon>Saprolegniomycetes</taxon>
        <taxon>Saprolegniales</taxon>
        <taxon>Verrucalvaceae</taxon>
        <taxon>Aphanomyces</taxon>
    </lineage>
</organism>
<name>A0A6G0WG88_9STRA</name>
<dbReference type="OrthoDB" id="61667at2759"/>